<feature type="region of interest" description="Disordered" evidence="1">
    <location>
        <begin position="1"/>
        <end position="60"/>
    </location>
</feature>
<reference evidence="2" key="2">
    <citation type="submission" date="2018-03" db="EMBL/GenBank/DDBJ databases">
        <title>The Triticum urartu genome reveals the dynamic nature of wheat genome evolution.</title>
        <authorList>
            <person name="Ling H."/>
            <person name="Ma B."/>
            <person name="Shi X."/>
            <person name="Liu H."/>
            <person name="Dong L."/>
            <person name="Sun H."/>
            <person name="Cao Y."/>
            <person name="Gao Q."/>
            <person name="Zheng S."/>
            <person name="Li Y."/>
            <person name="Yu Y."/>
            <person name="Du H."/>
            <person name="Qi M."/>
            <person name="Li Y."/>
            <person name="Yu H."/>
            <person name="Cui Y."/>
            <person name="Wang N."/>
            <person name="Chen C."/>
            <person name="Wu H."/>
            <person name="Zhao Y."/>
            <person name="Zhang J."/>
            <person name="Li Y."/>
            <person name="Zhou W."/>
            <person name="Zhang B."/>
            <person name="Hu W."/>
            <person name="Eijk M."/>
            <person name="Tang J."/>
            <person name="Witsenboer H."/>
            <person name="Zhao S."/>
            <person name="Li Z."/>
            <person name="Zhang A."/>
            <person name="Wang D."/>
            <person name="Liang C."/>
        </authorList>
    </citation>
    <scope>NUCLEOTIDE SEQUENCE [LARGE SCALE GENOMIC DNA]</scope>
    <source>
        <strain evidence="2">cv. G1812</strain>
    </source>
</reference>
<dbReference type="EnsemblPlants" id="TuG1812G0100001365.01.T01">
    <property type="protein sequence ID" value="TuG1812G0100001365.01.T01"/>
    <property type="gene ID" value="TuG1812G0100001365.01"/>
</dbReference>
<feature type="compositionally biased region" description="Basic and acidic residues" evidence="1">
    <location>
        <begin position="47"/>
        <end position="60"/>
    </location>
</feature>
<evidence type="ECO:0000313" key="3">
    <source>
        <dbReference type="Proteomes" id="UP000015106"/>
    </source>
</evidence>
<reference evidence="3" key="1">
    <citation type="journal article" date="2013" name="Nature">
        <title>Draft genome of the wheat A-genome progenitor Triticum urartu.</title>
        <authorList>
            <person name="Ling H.Q."/>
            <person name="Zhao S."/>
            <person name="Liu D."/>
            <person name="Wang J."/>
            <person name="Sun H."/>
            <person name="Zhang C."/>
            <person name="Fan H."/>
            <person name="Li D."/>
            <person name="Dong L."/>
            <person name="Tao Y."/>
            <person name="Gao C."/>
            <person name="Wu H."/>
            <person name="Li Y."/>
            <person name="Cui Y."/>
            <person name="Guo X."/>
            <person name="Zheng S."/>
            <person name="Wang B."/>
            <person name="Yu K."/>
            <person name="Liang Q."/>
            <person name="Yang W."/>
            <person name="Lou X."/>
            <person name="Chen J."/>
            <person name="Feng M."/>
            <person name="Jian J."/>
            <person name="Zhang X."/>
            <person name="Luo G."/>
            <person name="Jiang Y."/>
            <person name="Liu J."/>
            <person name="Wang Z."/>
            <person name="Sha Y."/>
            <person name="Zhang B."/>
            <person name="Wu H."/>
            <person name="Tang D."/>
            <person name="Shen Q."/>
            <person name="Xue P."/>
            <person name="Zou S."/>
            <person name="Wang X."/>
            <person name="Liu X."/>
            <person name="Wang F."/>
            <person name="Yang Y."/>
            <person name="An X."/>
            <person name="Dong Z."/>
            <person name="Zhang K."/>
            <person name="Zhang X."/>
            <person name="Luo M.C."/>
            <person name="Dvorak J."/>
            <person name="Tong Y."/>
            <person name="Wang J."/>
            <person name="Yang H."/>
            <person name="Li Z."/>
            <person name="Wang D."/>
            <person name="Zhang A."/>
            <person name="Wang J."/>
        </authorList>
    </citation>
    <scope>NUCLEOTIDE SEQUENCE</scope>
    <source>
        <strain evidence="3">cv. G1812</strain>
    </source>
</reference>
<reference evidence="2" key="3">
    <citation type="submission" date="2022-06" db="UniProtKB">
        <authorList>
            <consortium name="EnsemblPlants"/>
        </authorList>
    </citation>
    <scope>IDENTIFICATION</scope>
</reference>
<dbReference type="Gramene" id="TuG1812G0100001365.01.T01">
    <property type="protein sequence ID" value="TuG1812G0100001365.01.T01"/>
    <property type="gene ID" value="TuG1812G0100001365.01"/>
</dbReference>
<evidence type="ECO:0000256" key="1">
    <source>
        <dbReference type="SAM" id="MobiDB-lite"/>
    </source>
</evidence>
<protein>
    <submittedName>
        <fullName evidence="2">Uncharacterized protein</fullName>
    </submittedName>
</protein>
<feature type="compositionally biased region" description="Basic and acidic residues" evidence="1">
    <location>
        <begin position="1"/>
        <end position="11"/>
    </location>
</feature>
<name>A0A8R7NZR0_TRIUA</name>
<sequence>MATSTDEERRGGQANPDAKYSSGSQHKDKQRQQHLLPFSPRTSSSSDHSRCSHAREDDDAHQQYQLKAAVLIRFDPQGYPWTLLHVVGFGEPT</sequence>
<organism evidence="2 3">
    <name type="scientific">Triticum urartu</name>
    <name type="common">Red wild einkorn</name>
    <name type="synonym">Crithodium urartu</name>
    <dbReference type="NCBI Taxonomy" id="4572"/>
    <lineage>
        <taxon>Eukaryota</taxon>
        <taxon>Viridiplantae</taxon>
        <taxon>Streptophyta</taxon>
        <taxon>Embryophyta</taxon>
        <taxon>Tracheophyta</taxon>
        <taxon>Spermatophyta</taxon>
        <taxon>Magnoliopsida</taxon>
        <taxon>Liliopsida</taxon>
        <taxon>Poales</taxon>
        <taxon>Poaceae</taxon>
        <taxon>BOP clade</taxon>
        <taxon>Pooideae</taxon>
        <taxon>Triticodae</taxon>
        <taxon>Triticeae</taxon>
        <taxon>Triticinae</taxon>
        <taxon>Triticum</taxon>
    </lineage>
</organism>
<dbReference type="AlphaFoldDB" id="A0A8R7NZR0"/>
<dbReference type="Proteomes" id="UP000015106">
    <property type="component" value="Chromosome 1"/>
</dbReference>
<evidence type="ECO:0000313" key="2">
    <source>
        <dbReference type="EnsemblPlants" id="TuG1812G0100001365.01.T01"/>
    </source>
</evidence>
<keyword evidence="3" id="KW-1185">Reference proteome</keyword>
<proteinExistence type="predicted"/>
<accession>A0A8R7NZR0</accession>